<dbReference type="EMBL" id="HBGE01103539">
    <property type="protein sequence ID" value="CAD9184927.1"/>
    <property type="molecule type" value="Transcribed_RNA"/>
</dbReference>
<feature type="compositionally biased region" description="Basic and acidic residues" evidence="1">
    <location>
        <begin position="120"/>
        <end position="131"/>
    </location>
</feature>
<organism evidence="5">
    <name type="scientific">Alexandrium catenella</name>
    <name type="common">Red tide dinoflagellate</name>
    <name type="synonym">Gonyaulax catenella</name>
    <dbReference type="NCBI Taxonomy" id="2925"/>
    <lineage>
        <taxon>Eukaryota</taxon>
        <taxon>Sar</taxon>
        <taxon>Alveolata</taxon>
        <taxon>Dinophyceae</taxon>
        <taxon>Gonyaulacales</taxon>
        <taxon>Pyrocystaceae</taxon>
        <taxon>Alexandrium</taxon>
    </lineage>
</organism>
<evidence type="ECO:0000256" key="2">
    <source>
        <dbReference type="SAM" id="Phobius"/>
    </source>
</evidence>
<keyword evidence="2" id="KW-1133">Transmembrane helix</keyword>
<reference evidence="5" key="1">
    <citation type="submission" date="2021-01" db="EMBL/GenBank/DDBJ databases">
        <authorList>
            <person name="Corre E."/>
            <person name="Pelletier E."/>
            <person name="Niang G."/>
            <person name="Scheremetjew M."/>
            <person name="Finn R."/>
            <person name="Kale V."/>
            <person name="Holt S."/>
            <person name="Cochrane G."/>
            <person name="Meng A."/>
            <person name="Brown T."/>
            <person name="Cohen L."/>
        </authorList>
    </citation>
    <scope>NUCLEOTIDE SEQUENCE</scope>
    <source>
        <strain evidence="5">OF101</strain>
    </source>
</reference>
<dbReference type="Pfam" id="PF20429">
    <property type="entry name" value="Tab2-like_C"/>
    <property type="match status" value="1"/>
</dbReference>
<protein>
    <submittedName>
        <fullName evidence="5">Uncharacterized protein</fullName>
    </submittedName>
</protein>
<evidence type="ECO:0000259" key="4">
    <source>
        <dbReference type="Pfam" id="PF20429"/>
    </source>
</evidence>
<feature type="transmembrane region" description="Helical" evidence="2">
    <location>
        <begin position="21"/>
        <end position="37"/>
    </location>
</feature>
<dbReference type="PANTHER" id="PTHR34556:SF2">
    <property type="entry name" value="PROTEIN TAB2 HOMOLOG, CHLOROPLASTIC"/>
    <property type="match status" value="1"/>
</dbReference>
<keyword evidence="2" id="KW-0812">Transmembrane</keyword>
<keyword evidence="2" id="KW-0472">Membrane</keyword>
<dbReference type="InterPro" id="IPR009472">
    <property type="entry name" value="Tab2-like"/>
</dbReference>
<feature type="compositionally biased region" description="Low complexity" evidence="1">
    <location>
        <begin position="105"/>
        <end position="119"/>
    </location>
</feature>
<evidence type="ECO:0000256" key="1">
    <source>
        <dbReference type="SAM" id="MobiDB-lite"/>
    </source>
</evidence>
<name>A0A7S1S538_ALECA</name>
<feature type="domain" description="RNA-binding protein Tab2/Atab2 C-terminal" evidence="4">
    <location>
        <begin position="279"/>
        <end position="406"/>
    </location>
</feature>
<dbReference type="InterPro" id="IPR046761">
    <property type="entry name" value="Tab2-like_C"/>
</dbReference>
<feature type="domain" description="RNA-binding protein Tab2-like N-terminal" evidence="3">
    <location>
        <begin position="143"/>
        <end position="249"/>
    </location>
</feature>
<feature type="region of interest" description="Disordered" evidence="1">
    <location>
        <begin position="53"/>
        <end position="74"/>
    </location>
</feature>
<dbReference type="AlphaFoldDB" id="A0A7S1S538"/>
<sequence length="443" mass="48797">MAASVGHIRTMACLYSVPKRSLMLCLALVAATLRWGLPGLGFVAPRGLDAARGRRGSLGQAAGPRQNARRGQEASAQPLAPLCGVGVLAAGLASCAGRRRRRARAPSGAPAPGSVARSAASEKKERKRTFQEDIDWSQVSTEWEVDCFSRPVMADGKKMWELMVTDANAVYRRVAQMKPTRVNSVVVQKLLTIFIEESKVKPRVIRFYRKVMKNMLTVALNTVKDSTKYMENVKIIPSRNCHMLRTWLSWREREVYPKMDGYMPMPARRTASVQASMVQMSYEPLPERLRISRYAISAIPLNALMQVKPGQLPGSLCRVPPGFSPNSMVHGLVILTTRDKVMCSLLSTLEVAAMRVNLDSNELVIDLGIDTTYLVNKVPTEDREGCVQLERAKRELGGLHFIAVHNPVTGGEPNLPIQADDMGPGPGCISGLWLCIDYSPVDK</sequence>
<dbReference type="Pfam" id="PF06485">
    <property type="entry name" value="Tab2-like_N"/>
    <property type="match status" value="1"/>
</dbReference>
<evidence type="ECO:0000259" key="3">
    <source>
        <dbReference type="Pfam" id="PF06485"/>
    </source>
</evidence>
<feature type="region of interest" description="Disordered" evidence="1">
    <location>
        <begin position="101"/>
        <end position="131"/>
    </location>
</feature>
<accession>A0A7S1S538</accession>
<dbReference type="GO" id="GO:0003723">
    <property type="term" value="F:RNA binding"/>
    <property type="evidence" value="ECO:0007669"/>
    <property type="project" value="InterPro"/>
</dbReference>
<evidence type="ECO:0000313" key="5">
    <source>
        <dbReference type="EMBL" id="CAD9184927.1"/>
    </source>
</evidence>
<dbReference type="InterPro" id="IPR046760">
    <property type="entry name" value="Tab2-like_N"/>
</dbReference>
<dbReference type="PANTHER" id="PTHR34556">
    <property type="match status" value="1"/>
</dbReference>
<gene>
    <name evidence="5" type="ORF">ACAT0790_LOCUS61701</name>
</gene>
<proteinExistence type="predicted"/>